<evidence type="ECO:0000313" key="3">
    <source>
        <dbReference type="Proteomes" id="UP000054485"/>
    </source>
</evidence>
<feature type="region of interest" description="Disordered" evidence="1">
    <location>
        <begin position="95"/>
        <end position="125"/>
    </location>
</feature>
<feature type="compositionally biased region" description="Low complexity" evidence="1">
    <location>
        <begin position="95"/>
        <end position="117"/>
    </location>
</feature>
<evidence type="ECO:0000256" key="1">
    <source>
        <dbReference type="SAM" id="MobiDB-lite"/>
    </source>
</evidence>
<reference evidence="2 3" key="1">
    <citation type="submission" date="2014-04" db="EMBL/GenBank/DDBJ databases">
        <authorList>
            <consortium name="DOE Joint Genome Institute"/>
            <person name="Kuo A."/>
            <person name="Ruytinx J."/>
            <person name="Rineau F."/>
            <person name="Colpaert J."/>
            <person name="Kohler A."/>
            <person name="Nagy L.G."/>
            <person name="Floudas D."/>
            <person name="Copeland A."/>
            <person name="Barry K.W."/>
            <person name="Cichocki N."/>
            <person name="Veneault-Fourrey C."/>
            <person name="LaButti K."/>
            <person name="Lindquist E.A."/>
            <person name="Lipzen A."/>
            <person name="Lundell T."/>
            <person name="Morin E."/>
            <person name="Murat C."/>
            <person name="Sun H."/>
            <person name="Tunlid A."/>
            <person name="Henrissat B."/>
            <person name="Grigoriev I.V."/>
            <person name="Hibbett D.S."/>
            <person name="Martin F."/>
            <person name="Nordberg H.P."/>
            <person name="Cantor M.N."/>
            <person name="Hua S.X."/>
        </authorList>
    </citation>
    <scope>NUCLEOTIDE SEQUENCE [LARGE SCALE GENOMIC DNA]</scope>
    <source>
        <strain evidence="2 3">UH-Slu-Lm8-n1</strain>
    </source>
</reference>
<dbReference type="Proteomes" id="UP000054485">
    <property type="component" value="Unassembled WGS sequence"/>
</dbReference>
<dbReference type="AlphaFoldDB" id="A0A0D0BHE5"/>
<dbReference type="EMBL" id="KN835134">
    <property type="protein sequence ID" value="KIK49019.1"/>
    <property type="molecule type" value="Genomic_DNA"/>
</dbReference>
<dbReference type="OrthoDB" id="2675670at2759"/>
<proteinExistence type="predicted"/>
<name>A0A0D0BHE5_9AGAM</name>
<dbReference type="InParanoid" id="A0A0D0BHE5"/>
<protein>
    <submittedName>
        <fullName evidence="2">Uncharacterized protein</fullName>
    </submittedName>
</protein>
<evidence type="ECO:0000313" key="2">
    <source>
        <dbReference type="EMBL" id="KIK49019.1"/>
    </source>
</evidence>
<gene>
    <name evidence="2" type="ORF">CY34DRAFT_797395</name>
</gene>
<keyword evidence="3" id="KW-1185">Reference proteome</keyword>
<organism evidence="2 3">
    <name type="scientific">Suillus luteus UH-Slu-Lm8-n1</name>
    <dbReference type="NCBI Taxonomy" id="930992"/>
    <lineage>
        <taxon>Eukaryota</taxon>
        <taxon>Fungi</taxon>
        <taxon>Dikarya</taxon>
        <taxon>Basidiomycota</taxon>
        <taxon>Agaricomycotina</taxon>
        <taxon>Agaricomycetes</taxon>
        <taxon>Agaricomycetidae</taxon>
        <taxon>Boletales</taxon>
        <taxon>Suillineae</taxon>
        <taxon>Suillaceae</taxon>
        <taxon>Suillus</taxon>
    </lineage>
</organism>
<dbReference type="HOGENOM" id="CLU_1556293_0_0_1"/>
<reference evidence="3" key="2">
    <citation type="submission" date="2015-01" db="EMBL/GenBank/DDBJ databases">
        <title>Evolutionary Origins and Diversification of the Mycorrhizal Mutualists.</title>
        <authorList>
            <consortium name="DOE Joint Genome Institute"/>
            <consortium name="Mycorrhizal Genomics Consortium"/>
            <person name="Kohler A."/>
            <person name="Kuo A."/>
            <person name="Nagy L.G."/>
            <person name="Floudas D."/>
            <person name="Copeland A."/>
            <person name="Barry K.W."/>
            <person name="Cichocki N."/>
            <person name="Veneault-Fourrey C."/>
            <person name="LaButti K."/>
            <person name="Lindquist E.A."/>
            <person name="Lipzen A."/>
            <person name="Lundell T."/>
            <person name="Morin E."/>
            <person name="Murat C."/>
            <person name="Riley R."/>
            <person name="Ohm R."/>
            <person name="Sun H."/>
            <person name="Tunlid A."/>
            <person name="Henrissat B."/>
            <person name="Grigoriev I.V."/>
            <person name="Hibbett D.S."/>
            <person name="Martin F."/>
        </authorList>
    </citation>
    <scope>NUCLEOTIDE SEQUENCE [LARGE SCALE GENOMIC DNA]</scope>
    <source>
        <strain evidence="3">UH-Slu-Lm8-n1</strain>
    </source>
</reference>
<accession>A0A0D0BHE5</accession>
<sequence length="172" mass="18058">MCRTKSTAVKKLSNQHKQPCTALKCAKCLQAGQRPDRKGCTTLGCPCKCPRFIGIPTQRLQKGEQQPARMCTRSQTMIKKDAGLTTADATSLVLTSSTRRSSTSSTNTGGVSSMSSSGDEGEVEGEIPMTKASLQTYSIPGSLLAAGATPLAITLQHYANAGSVIILAHPIS</sequence>